<name>A0A4S2KXT4_9HYME</name>
<comment type="caution">
    <text evidence="1">The sequence shown here is derived from an EMBL/GenBank/DDBJ whole genome shotgun (WGS) entry which is preliminary data.</text>
</comment>
<dbReference type="AlphaFoldDB" id="A0A4S2KXT4"/>
<sequence>MLIESLYVVADFKLRDYSLRTLDGNTLDNFAELKNIEGLKDGSIIKVVEEPVSYTHLDVYKRQHYYPYRFSSTCCME</sequence>
<reference evidence="1 2" key="1">
    <citation type="journal article" date="2019" name="Philos. Trans. R. Soc. Lond., B, Biol. Sci.">
        <title>Ant behaviour and brain gene expression of defending hosts depend on the ecological success of the intruding social parasite.</title>
        <authorList>
            <person name="Kaur R."/>
            <person name="Stoldt M."/>
            <person name="Jongepier E."/>
            <person name="Feldmeyer B."/>
            <person name="Menzel F."/>
            <person name="Bornberg-Bauer E."/>
            <person name="Foitzik S."/>
        </authorList>
    </citation>
    <scope>NUCLEOTIDE SEQUENCE [LARGE SCALE GENOMIC DNA]</scope>
    <source>
        <tissue evidence="1">Whole body</tissue>
    </source>
</reference>
<accession>A0A4S2KXT4</accession>
<evidence type="ECO:0000313" key="2">
    <source>
        <dbReference type="Proteomes" id="UP000310200"/>
    </source>
</evidence>
<dbReference type="EMBL" id="QBLH01000531">
    <property type="protein sequence ID" value="TGZ54955.1"/>
    <property type="molecule type" value="Genomic_DNA"/>
</dbReference>
<evidence type="ECO:0000313" key="1">
    <source>
        <dbReference type="EMBL" id="TGZ54955.1"/>
    </source>
</evidence>
<organism evidence="1 2">
    <name type="scientific">Temnothorax longispinosus</name>
    <dbReference type="NCBI Taxonomy" id="300112"/>
    <lineage>
        <taxon>Eukaryota</taxon>
        <taxon>Metazoa</taxon>
        <taxon>Ecdysozoa</taxon>
        <taxon>Arthropoda</taxon>
        <taxon>Hexapoda</taxon>
        <taxon>Insecta</taxon>
        <taxon>Pterygota</taxon>
        <taxon>Neoptera</taxon>
        <taxon>Endopterygota</taxon>
        <taxon>Hymenoptera</taxon>
        <taxon>Apocrita</taxon>
        <taxon>Aculeata</taxon>
        <taxon>Formicoidea</taxon>
        <taxon>Formicidae</taxon>
        <taxon>Myrmicinae</taxon>
        <taxon>Temnothorax</taxon>
    </lineage>
</organism>
<gene>
    <name evidence="1" type="ORF">DBV15_10285</name>
</gene>
<proteinExistence type="predicted"/>
<keyword evidence="2" id="KW-1185">Reference proteome</keyword>
<dbReference type="Proteomes" id="UP000310200">
    <property type="component" value="Unassembled WGS sequence"/>
</dbReference>
<protein>
    <submittedName>
        <fullName evidence="1">Uncharacterized protein</fullName>
    </submittedName>
</protein>
<dbReference type="STRING" id="300112.A0A4S2KXT4"/>